<dbReference type="EMBL" id="FOQT01000001">
    <property type="protein sequence ID" value="SFH79298.1"/>
    <property type="molecule type" value="Genomic_DNA"/>
</dbReference>
<gene>
    <name evidence="3" type="ORF">SAMN05443292_0143</name>
</gene>
<dbReference type="Proteomes" id="UP000198931">
    <property type="component" value="Unassembled WGS sequence"/>
</dbReference>
<dbReference type="PANTHER" id="PTHR16301:SF20">
    <property type="entry name" value="IMPACT FAMILY MEMBER YIGZ"/>
    <property type="match status" value="1"/>
</dbReference>
<keyword evidence="4" id="KW-1185">Reference proteome</keyword>
<protein>
    <submittedName>
        <fullName evidence="3">Uncharacterized protein, YigZ family</fullName>
    </submittedName>
</protein>
<reference evidence="3 4" key="1">
    <citation type="submission" date="2016-10" db="EMBL/GenBank/DDBJ databases">
        <authorList>
            <person name="de Groot N.N."/>
        </authorList>
    </citation>
    <scope>NUCLEOTIDE SEQUENCE [LARGE SCALE GENOMIC DNA]</scope>
    <source>
        <strain evidence="3 4">DSM 26000</strain>
    </source>
</reference>
<dbReference type="STRING" id="1125876.SAMN05443292_0143"/>
<dbReference type="InterPro" id="IPR023582">
    <property type="entry name" value="Impact"/>
</dbReference>
<dbReference type="OrthoDB" id="9813771at2"/>
<dbReference type="InterPro" id="IPR020568">
    <property type="entry name" value="Ribosomal_Su5_D2-typ_SF"/>
</dbReference>
<evidence type="ECO:0000313" key="4">
    <source>
        <dbReference type="Proteomes" id="UP000198931"/>
    </source>
</evidence>
<dbReference type="Gene3D" id="3.30.230.30">
    <property type="entry name" value="Impact, N-terminal domain"/>
    <property type="match status" value="1"/>
</dbReference>
<dbReference type="InterPro" id="IPR001498">
    <property type="entry name" value="Impact_N"/>
</dbReference>
<proteinExistence type="inferred from homology"/>
<dbReference type="AlphaFoldDB" id="A0A1I3CY41"/>
<dbReference type="GO" id="GO:0005737">
    <property type="term" value="C:cytoplasm"/>
    <property type="evidence" value="ECO:0007669"/>
    <property type="project" value="TreeGrafter"/>
</dbReference>
<comment type="similarity">
    <text evidence="1">Belongs to the IMPACT family.</text>
</comment>
<evidence type="ECO:0000313" key="3">
    <source>
        <dbReference type="EMBL" id="SFH79298.1"/>
    </source>
</evidence>
<dbReference type="SUPFAM" id="SSF54211">
    <property type="entry name" value="Ribosomal protein S5 domain 2-like"/>
    <property type="match status" value="1"/>
</dbReference>
<organism evidence="3 4">
    <name type="scientific">Halpernia frigidisoli</name>
    <dbReference type="NCBI Taxonomy" id="1125876"/>
    <lineage>
        <taxon>Bacteria</taxon>
        <taxon>Pseudomonadati</taxon>
        <taxon>Bacteroidota</taxon>
        <taxon>Flavobacteriia</taxon>
        <taxon>Flavobacteriales</taxon>
        <taxon>Weeksellaceae</taxon>
        <taxon>Chryseobacterium group</taxon>
        <taxon>Halpernia</taxon>
    </lineage>
</organism>
<sequence>MSQFSFKTIKKPIYEVLLKEKGSKFIGFAASVFNEEDFKKFLEQIKKDHPKATHHCYAFKIGTEGENFRANDDGEPNGSAGLPIYNQILAKELTNICVVVVRYYGGTKLGVSGLVKAYKLCAQETLELSEVIILDLKTTFEIKFKFEIQNIVFSLINKFDGKIVEFLAAENCLIRCEIKLANQESFTEKLLEFRDLEFDILEH</sequence>
<dbReference type="GO" id="GO:0006446">
    <property type="term" value="P:regulation of translational initiation"/>
    <property type="evidence" value="ECO:0007669"/>
    <property type="project" value="TreeGrafter"/>
</dbReference>
<dbReference type="PANTHER" id="PTHR16301">
    <property type="entry name" value="IMPACT-RELATED"/>
    <property type="match status" value="1"/>
</dbReference>
<accession>A0A1I3CY41</accession>
<dbReference type="Pfam" id="PF01205">
    <property type="entry name" value="Impact_N"/>
    <property type="match status" value="1"/>
</dbReference>
<dbReference type="InterPro" id="IPR036956">
    <property type="entry name" value="Impact_N_sf"/>
</dbReference>
<dbReference type="RefSeq" id="WP_090078267.1">
    <property type="nucleotide sequence ID" value="NZ_FOQT01000001.1"/>
</dbReference>
<feature type="domain" description="Impact N-terminal" evidence="2">
    <location>
        <begin position="21"/>
        <end position="126"/>
    </location>
</feature>
<evidence type="ECO:0000259" key="2">
    <source>
        <dbReference type="Pfam" id="PF01205"/>
    </source>
</evidence>
<evidence type="ECO:0000256" key="1">
    <source>
        <dbReference type="ARBA" id="ARBA00007665"/>
    </source>
</evidence>
<name>A0A1I3CY41_9FLAO</name>